<gene>
    <name evidence="4" type="primary">PDS</name>
    <name evidence="4" type="ORF">MA16_Dca009714</name>
</gene>
<evidence type="ECO:0000313" key="4">
    <source>
        <dbReference type="EMBL" id="PKU65677.1"/>
    </source>
</evidence>
<feature type="domain" description="FAD dependent oxidoreductase" evidence="2">
    <location>
        <begin position="42"/>
        <end position="81"/>
    </location>
</feature>
<keyword evidence="1" id="KW-0809">Transit peptide</keyword>
<reference evidence="4 5" key="1">
    <citation type="journal article" date="2016" name="Sci. Rep.">
        <title>The Dendrobium catenatum Lindl. genome sequence provides insights into polysaccharide synthase, floral development and adaptive evolution.</title>
        <authorList>
            <person name="Zhang G.Q."/>
            <person name="Xu Q."/>
            <person name="Bian C."/>
            <person name="Tsai W.C."/>
            <person name="Yeh C.M."/>
            <person name="Liu K.W."/>
            <person name="Yoshida K."/>
            <person name="Zhang L.S."/>
            <person name="Chang S.B."/>
            <person name="Chen F."/>
            <person name="Shi Y."/>
            <person name="Su Y.Y."/>
            <person name="Zhang Y.Q."/>
            <person name="Chen L.J."/>
            <person name="Yin Y."/>
            <person name="Lin M."/>
            <person name="Huang H."/>
            <person name="Deng H."/>
            <person name="Wang Z.W."/>
            <person name="Zhu S.L."/>
            <person name="Zhao X."/>
            <person name="Deng C."/>
            <person name="Niu S.C."/>
            <person name="Huang J."/>
            <person name="Wang M."/>
            <person name="Liu G.H."/>
            <person name="Yang H.J."/>
            <person name="Xiao X.J."/>
            <person name="Hsiao Y.Y."/>
            <person name="Wu W.L."/>
            <person name="Chen Y.Y."/>
            <person name="Mitsuda N."/>
            <person name="Ohme-Takagi M."/>
            <person name="Luo Y.B."/>
            <person name="Van de Peer Y."/>
            <person name="Liu Z.J."/>
        </authorList>
    </citation>
    <scope>NUCLEOTIDE SEQUENCE [LARGE SCALE GENOMIC DNA]</scope>
    <source>
        <tissue evidence="4">The whole plant</tissue>
    </source>
</reference>
<dbReference type="InterPro" id="IPR050464">
    <property type="entry name" value="Zeta_carotene_desat/Oxidored"/>
</dbReference>
<sequence length="525" mass="58759">MWAASAYTVAAAAVPASLPHHIRRDGFRCRAEAANPNDSRKKVMVIGAGWAGLASAHHLCKQGFDVTIIEAGSFPAEEVSLRGFRSPYRNIFSIIEEFGLQPFTNWTSSSLHTSESVEVEFPIFQDLPLLPAPLGALLYPQFSHLSLADRLTWIPLIAAAIDFDGTDAAWSKYDSMTARELFKQFGCSERLYREAFQPFVEVGLLAPAEQCSAAAVLAMLYYFVLSHQKSFDVVWCRGTVQEKILNPWMDFLKSKGCRFHGNKTTTDFIVNKSTGGVTGVLCGKDVYEADAFVLAVGISTLKSTITSSCALQSKQEFLNVLNLSAIDVVNVKIWLNRKVKIPRESNVCFGYDNSTGWTFFDLNSIFDEYQDEPLTVLEAEFYHANQLLPLKDEQIVARLLSYLSRCIKEFQEATVIQQIVSRLPKSATHFFPGSYKYMMKGSTSFQNLFMAGDWIISRHGSCAKERAVVTGLEAANQVVNYFGVGDFAKIIPVDDDEPHIESLRELNRRLNEIRAQTPFSNFFLQ</sequence>
<dbReference type="PANTHER" id="PTHR42923">
    <property type="entry name" value="PROTOPORPHYRINOGEN OXIDASE"/>
    <property type="match status" value="1"/>
</dbReference>
<dbReference type="STRING" id="906689.A0A2I0VQJ0"/>
<protein>
    <submittedName>
        <fullName evidence="4">15-cis-phytoene desaturase, chloroplastic/chromoplastic</fullName>
    </submittedName>
</protein>
<dbReference type="InterPro" id="IPR006076">
    <property type="entry name" value="FAD-dep_OxRdtase"/>
</dbReference>
<evidence type="ECO:0000259" key="3">
    <source>
        <dbReference type="Pfam" id="PF01593"/>
    </source>
</evidence>
<dbReference type="Pfam" id="PF01266">
    <property type="entry name" value="DAO"/>
    <property type="match status" value="1"/>
</dbReference>
<name>A0A2I0VQJ0_9ASPA</name>
<feature type="domain" description="Amine oxidase" evidence="3">
    <location>
        <begin position="84"/>
        <end position="478"/>
    </location>
</feature>
<dbReference type="PANTHER" id="PTHR42923:SF24">
    <property type="entry name" value="OS04G0560500 PROTEIN"/>
    <property type="match status" value="1"/>
</dbReference>
<proteinExistence type="predicted"/>
<evidence type="ECO:0000256" key="1">
    <source>
        <dbReference type="ARBA" id="ARBA00022946"/>
    </source>
</evidence>
<keyword evidence="5" id="KW-1185">Reference proteome</keyword>
<dbReference type="GO" id="GO:0016491">
    <property type="term" value="F:oxidoreductase activity"/>
    <property type="evidence" value="ECO:0007669"/>
    <property type="project" value="InterPro"/>
</dbReference>
<dbReference type="InterPro" id="IPR036188">
    <property type="entry name" value="FAD/NAD-bd_sf"/>
</dbReference>
<dbReference type="OrthoDB" id="2219495at2759"/>
<dbReference type="SUPFAM" id="SSF51905">
    <property type="entry name" value="FAD/NAD(P)-binding domain"/>
    <property type="match status" value="1"/>
</dbReference>
<dbReference type="AlphaFoldDB" id="A0A2I0VQJ0"/>
<evidence type="ECO:0000259" key="2">
    <source>
        <dbReference type="Pfam" id="PF01266"/>
    </source>
</evidence>
<dbReference type="Gene3D" id="3.50.50.60">
    <property type="entry name" value="FAD/NAD(P)-binding domain"/>
    <property type="match status" value="1"/>
</dbReference>
<evidence type="ECO:0000313" key="5">
    <source>
        <dbReference type="Proteomes" id="UP000233837"/>
    </source>
</evidence>
<dbReference type="Proteomes" id="UP000233837">
    <property type="component" value="Unassembled WGS sequence"/>
</dbReference>
<dbReference type="EMBL" id="KZ503318">
    <property type="protein sequence ID" value="PKU65677.1"/>
    <property type="molecule type" value="Genomic_DNA"/>
</dbReference>
<reference evidence="4 5" key="2">
    <citation type="journal article" date="2017" name="Nature">
        <title>The Apostasia genome and the evolution of orchids.</title>
        <authorList>
            <person name="Zhang G.Q."/>
            <person name="Liu K.W."/>
            <person name="Li Z."/>
            <person name="Lohaus R."/>
            <person name="Hsiao Y.Y."/>
            <person name="Niu S.C."/>
            <person name="Wang J.Y."/>
            <person name="Lin Y.C."/>
            <person name="Xu Q."/>
            <person name="Chen L.J."/>
            <person name="Yoshida K."/>
            <person name="Fujiwara S."/>
            <person name="Wang Z.W."/>
            <person name="Zhang Y.Q."/>
            <person name="Mitsuda N."/>
            <person name="Wang M."/>
            <person name="Liu G.H."/>
            <person name="Pecoraro L."/>
            <person name="Huang H.X."/>
            <person name="Xiao X.J."/>
            <person name="Lin M."/>
            <person name="Wu X.Y."/>
            <person name="Wu W.L."/>
            <person name="Chen Y.Y."/>
            <person name="Chang S.B."/>
            <person name="Sakamoto S."/>
            <person name="Ohme-Takagi M."/>
            <person name="Yagi M."/>
            <person name="Zeng S.J."/>
            <person name="Shen C.Y."/>
            <person name="Yeh C.M."/>
            <person name="Luo Y.B."/>
            <person name="Tsai W.C."/>
            <person name="Van de Peer Y."/>
            <person name="Liu Z.J."/>
        </authorList>
    </citation>
    <scope>NUCLEOTIDE SEQUENCE [LARGE SCALE GENOMIC DNA]</scope>
    <source>
        <tissue evidence="4">The whole plant</tissue>
    </source>
</reference>
<dbReference type="Pfam" id="PF01593">
    <property type="entry name" value="Amino_oxidase"/>
    <property type="match status" value="1"/>
</dbReference>
<organism evidence="4 5">
    <name type="scientific">Dendrobium catenatum</name>
    <dbReference type="NCBI Taxonomy" id="906689"/>
    <lineage>
        <taxon>Eukaryota</taxon>
        <taxon>Viridiplantae</taxon>
        <taxon>Streptophyta</taxon>
        <taxon>Embryophyta</taxon>
        <taxon>Tracheophyta</taxon>
        <taxon>Spermatophyta</taxon>
        <taxon>Magnoliopsida</taxon>
        <taxon>Liliopsida</taxon>
        <taxon>Asparagales</taxon>
        <taxon>Orchidaceae</taxon>
        <taxon>Epidendroideae</taxon>
        <taxon>Malaxideae</taxon>
        <taxon>Dendrobiinae</taxon>
        <taxon>Dendrobium</taxon>
    </lineage>
</organism>
<dbReference type="InterPro" id="IPR002937">
    <property type="entry name" value="Amino_oxidase"/>
</dbReference>
<accession>A0A2I0VQJ0</accession>